<evidence type="ECO:0000313" key="2">
    <source>
        <dbReference type="Proteomes" id="UP000887565"/>
    </source>
</evidence>
<keyword evidence="2" id="KW-1185">Reference proteome</keyword>
<dbReference type="AlphaFoldDB" id="A0A915JBJ5"/>
<dbReference type="Proteomes" id="UP000887565">
    <property type="component" value="Unplaced"/>
</dbReference>
<organism evidence="2 3">
    <name type="scientific">Romanomermis culicivorax</name>
    <name type="common">Nematode worm</name>
    <dbReference type="NCBI Taxonomy" id="13658"/>
    <lineage>
        <taxon>Eukaryota</taxon>
        <taxon>Metazoa</taxon>
        <taxon>Ecdysozoa</taxon>
        <taxon>Nematoda</taxon>
        <taxon>Enoplea</taxon>
        <taxon>Dorylaimia</taxon>
        <taxon>Mermithida</taxon>
        <taxon>Mermithoidea</taxon>
        <taxon>Mermithidae</taxon>
        <taxon>Romanomermis</taxon>
    </lineage>
</organism>
<feature type="compositionally biased region" description="Low complexity" evidence="1">
    <location>
        <begin position="66"/>
        <end position="78"/>
    </location>
</feature>
<accession>A0A915JBJ5</accession>
<feature type="compositionally biased region" description="Low complexity" evidence="1">
    <location>
        <begin position="39"/>
        <end position="51"/>
    </location>
</feature>
<evidence type="ECO:0000313" key="3">
    <source>
        <dbReference type="WBParaSite" id="nRc.2.0.1.t23854-RA"/>
    </source>
</evidence>
<evidence type="ECO:0000256" key="1">
    <source>
        <dbReference type="SAM" id="MobiDB-lite"/>
    </source>
</evidence>
<reference evidence="3" key="1">
    <citation type="submission" date="2022-11" db="UniProtKB">
        <authorList>
            <consortium name="WormBaseParasite"/>
        </authorList>
    </citation>
    <scope>IDENTIFICATION</scope>
</reference>
<sequence>KKPTFSLLAGFPNENQGGGQRRGYQRPQTGGAYGGNGGQQSSSYGQAAQSSGGYGGRKKRQGGYGPAPASTGGSSSYPAPGPQPPPPAPGYGGSSVQQKPPAKVAGKIFQSPTLPPKDCGIVDF</sequence>
<protein>
    <submittedName>
        <fullName evidence="3">Uncharacterized protein</fullName>
    </submittedName>
</protein>
<feature type="compositionally biased region" description="Pro residues" evidence="1">
    <location>
        <begin position="79"/>
        <end position="89"/>
    </location>
</feature>
<feature type="region of interest" description="Disordered" evidence="1">
    <location>
        <begin position="1"/>
        <end position="124"/>
    </location>
</feature>
<proteinExistence type="predicted"/>
<dbReference type="WBParaSite" id="nRc.2.0.1.t23854-RA">
    <property type="protein sequence ID" value="nRc.2.0.1.t23854-RA"/>
    <property type="gene ID" value="nRc.2.0.1.g23854"/>
</dbReference>
<name>A0A915JBJ5_ROMCU</name>